<comment type="caution">
    <text evidence="3">The sequence shown here is derived from an EMBL/GenBank/DDBJ whole genome shotgun (WGS) entry which is preliminary data.</text>
</comment>
<accession>A0A9Q5EZ88</accession>
<dbReference type="EMBL" id="WVBC01000002">
    <property type="protein sequence ID" value="NKT77298.1"/>
    <property type="molecule type" value="Genomic_DNA"/>
</dbReference>
<organism evidence="3 4">
    <name type="scientific">Rhodococcus hoagii</name>
    <name type="common">Corynebacterium equii</name>
    <dbReference type="NCBI Taxonomy" id="43767"/>
    <lineage>
        <taxon>Bacteria</taxon>
        <taxon>Bacillati</taxon>
        <taxon>Actinomycetota</taxon>
        <taxon>Actinomycetes</taxon>
        <taxon>Mycobacteriales</taxon>
        <taxon>Nocardiaceae</taxon>
        <taxon>Prescottella</taxon>
    </lineage>
</organism>
<evidence type="ECO:0000313" key="3">
    <source>
        <dbReference type="EMBL" id="NKT77298.1"/>
    </source>
</evidence>
<proteinExistence type="predicted"/>
<sequence>MSSATLDPFEIDPILDAPGDETIGDHTGLQDPNDLELWIMDASAHELPAVLRMQRRGIRGPELLQKTGLTTDQAQKAIADALSDETIAREDLKMEIHDYPTSAPEADS</sequence>
<reference evidence="3" key="1">
    <citation type="journal article" date="2020" name="Environ. Microbiol.">
        <title>The novel and transferable erm(51) gene confers Macrolides, Lincosamides, and Streptogramins B (MLSB) resistance to clonal Rhodococcus equi in the environment.</title>
        <authorList>
            <person name="Huber L."/>
            <person name="Giguere S."/>
            <person name="Slovis N.M."/>
            <person name="Alvarez-Narvaez S."/>
            <person name="Hart K.A."/>
            <person name="Greiter M."/>
            <person name="Morris E.R.A."/>
            <person name="Cohen N.D."/>
        </authorList>
    </citation>
    <scope>NUCLEOTIDE SEQUENCE</scope>
    <source>
        <strain evidence="3">Lh_116_1</strain>
    </source>
</reference>
<evidence type="ECO:0000313" key="4">
    <source>
        <dbReference type="Proteomes" id="UP000603463"/>
    </source>
</evidence>
<evidence type="ECO:0000259" key="2">
    <source>
        <dbReference type="Pfam" id="PF17469"/>
    </source>
</evidence>
<gene>
    <name evidence="3" type="ORF">GS882_03595</name>
</gene>
<name>A0A9Q5EZ88_RHOHA</name>
<evidence type="ECO:0000256" key="1">
    <source>
        <dbReference type="SAM" id="MobiDB-lite"/>
    </source>
</evidence>
<dbReference type="Proteomes" id="UP000603463">
    <property type="component" value="Unassembled WGS sequence"/>
</dbReference>
<dbReference type="InterPro" id="IPR035343">
    <property type="entry name" value="Gp68"/>
</dbReference>
<dbReference type="AlphaFoldDB" id="A0A9Q5EZ88"/>
<dbReference type="Pfam" id="PF17469">
    <property type="entry name" value="GP68"/>
    <property type="match status" value="1"/>
</dbReference>
<protein>
    <recommendedName>
        <fullName evidence="2">Gp68-like predicted RNA polymerase component domain-containing protein</fullName>
    </recommendedName>
</protein>
<feature type="region of interest" description="Disordered" evidence="1">
    <location>
        <begin position="1"/>
        <end position="30"/>
    </location>
</feature>
<feature type="domain" description="Gp68-like predicted RNA polymerase component" evidence="2">
    <location>
        <begin position="31"/>
        <end position="99"/>
    </location>
</feature>